<reference evidence="6 7" key="1">
    <citation type="journal article" date="2014" name="Mol. Plant Microbe Interact.">
        <title>The complete genome sequence of Candidatus Liberibacter americanus, associated with citrus Huanglongbing.</title>
        <authorList>
            <person name="Wulff N.A."/>
            <person name="Zhang S."/>
            <person name="Setubal J.C."/>
            <person name="Almeida N.F."/>
            <person name="Martins E.C."/>
            <person name="Harakava R."/>
            <person name="Kumar D."/>
            <person name="Rangel L.T."/>
            <person name="Foissac X."/>
            <person name="Bove J."/>
            <person name="Gabriel D.W."/>
        </authorList>
    </citation>
    <scope>NUCLEOTIDE SEQUENCE [LARGE SCALE GENOMIC DNA]</scope>
    <source>
        <strain evidence="6 7">Sao Paulo</strain>
    </source>
</reference>
<keyword evidence="1" id="KW-0479">Metal-binding</keyword>
<dbReference type="PANTHER" id="PTHR42988">
    <property type="entry name" value="PHOSPHOHYDROLASE"/>
    <property type="match status" value="1"/>
</dbReference>
<keyword evidence="2 6" id="KW-0378">Hydrolase</keyword>
<proteinExistence type="inferred from homology"/>
<dbReference type="InterPro" id="IPR029052">
    <property type="entry name" value="Metallo-depent_PP-like"/>
</dbReference>
<evidence type="ECO:0000256" key="1">
    <source>
        <dbReference type="ARBA" id="ARBA00022723"/>
    </source>
</evidence>
<evidence type="ECO:0000256" key="4">
    <source>
        <dbReference type="ARBA" id="ARBA00025742"/>
    </source>
</evidence>
<dbReference type="InterPro" id="IPR004843">
    <property type="entry name" value="Calcineurin-like_PHP"/>
</dbReference>
<evidence type="ECO:0000313" key="7">
    <source>
        <dbReference type="Proteomes" id="UP000017862"/>
    </source>
</evidence>
<dbReference type="RefSeq" id="WP_007556597.1">
    <property type="nucleotide sequence ID" value="NC_022793.1"/>
</dbReference>
<gene>
    <name evidence="6" type="primary">icc</name>
    <name evidence="6" type="ORF">lam_1032</name>
</gene>
<dbReference type="SUPFAM" id="SSF56300">
    <property type="entry name" value="Metallo-dependent phosphatases"/>
    <property type="match status" value="1"/>
</dbReference>
<protein>
    <submittedName>
        <fullName evidence="6">Phosphohydrolase</fullName>
    </submittedName>
</protein>
<dbReference type="eggNOG" id="COG1409">
    <property type="taxonomic scope" value="Bacteria"/>
</dbReference>
<dbReference type="PATRIC" id="fig|1261131.3.peg.989"/>
<keyword evidence="3" id="KW-0408">Iron</keyword>
<dbReference type="Pfam" id="PF00149">
    <property type="entry name" value="Metallophos"/>
    <property type="match status" value="1"/>
</dbReference>
<dbReference type="GO" id="GO:0046872">
    <property type="term" value="F:metal ion binding"/>
    <property type="evidence" value="ECO:0007669"/>
    <property type="project" value="UniProtKB-KW"/>
</dbReference>
<evidence type="ECO:0000259" key="5">
    <source>
        <dbReference type="Pfam" id="PF00149"/>
    </source>
</evidence>
<organism evidence="6 7">
    <name type="scientific">Candidatus Liberibacter americanus str. Sao Paulo</name>
    <dbReference type="NCBI Taxonomy" id="1261131"/>
    <lineage>
        <taxon>Bacteria</taxon>
        <taxon>Pseudomonadati</taxon>
        <taxon>Pseudomonadota</taxon>
        <taxon>Alphaproteobacteria</taxon>
        <taxon>Hyphomicrobiales</taxon>
        <taxon>Rhizobiaceae</taxon>
        <taxon>Liberibacter</taxon>
    </lineage>
</organism>
<dbReference type="EMBL" id="CP006604">
    <property type="protein sequence ID" value="AHA28357.1"/>
    <property type="molecule type" value="Genomic_DNA"/>
</dbReference>
<dbReference type="HOGENOM" id="CLU_052611_0_0_5"/>
<name>U6B9G1_9HYPH</name>
<dbReference type="Proteomes" id="UP000017862">
    <property type="component" value="Chromosome"/>
</dbReference>
<accession>U6B9G1</accession>
<dbReference type="GO" id="GO:0016787">
    <property type="term" value="F:hydrolase activity"/>
    <property type="evidence" value="ECO:0007669"/>
    <property type="project" value="UniProtKB-KW"/>
</dbReference>
<feature type="domain" description="Calcineurin-like phosphoesterase" evidence="5">
    <location>
        <begin position="4"/>
        <end position="224"/>
    </location>
</feature>
<sequence>MFILAHISDLHLTAPLYLYELSPKRIIGLLNWKFNRQKYFANKIADLLINDIALRNTDHLVITGDLVNLSGKREIDKSTSLLKRAGNPDSISIVPGNHDKYAKSAQKYSLNAWKNYIVGDKPYIKERLFPYMRVRDNIALIGCSTSILTPPFIANGYFGKKQAEDTSLLLRQAKKDDLFRIIMMHHPPVLDKTSLHNRLFGIKRFQDMINREGAELILHGHTHINSVQWLPNPKNITPVVGVSSACQAIKSKKQQASYNLFYIEKHENNWRLKGERYTLLPDATGMQEKGYNIFHDDYI</sequence>
<evidence type="ECO:0000313" key="6">
    <source>
        <dbReference type="EMBL" id="AHA28357.1"/>
    </source>
</evidence>
<keyword evidence="7" id="KW-1185">Reference proteome</keyword>
<comment type="similarity">
    <text evidence="4">Belongs to the cyclic nucleotide phosphodiesterase class-III family.</text>
</comment>
<dbReference type="KEGG" id="lar:lam_1032"/>
<dbReference type="STRING" id="1261131.lam_1032"/>
<dbReference type="AlphaFoldDB" id="U6B9G1"/>
<evidence type="ECO:0000256" key="2">
    <source>
        <dbReference type="ARBA" id="ARBA00022801"/>
    </source>
</evidence>
<evidence type="ECO:0000256" key="3">
    <source>
        <dbReference type="ARBA" id="ARBA00023004"/>
    </source>
</evidence>
<dbReference type="InterPro" id="IPR050884">
    <property type="entry name" value="CNP_phosphodiesterase-III"/>
</dbReference>
<dbReference type="Gene3D" id="3.60.21.10">
    <property type="match status" value="1"/>
</dbReference>
<dbReference type="PANTHER" id="PTHR42988:SF2">
    <property type="entry name" value="CYCLIC NUCLEOTIDE PHOSPHODIESTERASE CBUA0032-RELATED"/>
    <property type="match status" value="1"/>
</dbReference>